<dbReference type="EMBL" id="JAAAJA010000005">
    <property type="protein sequence ID" value="KAG0267372.1"/>
    <property type="molecule type" value="Genomic_DNA"/>
</dbReference>
<organism evidence="2 3">
    <name type="scientific">Mortierella polycephala</name>
    <dbReference type="NCBI Taxonomy" id="41804"/>
    <lineage>
        <taxon>Eukaryota</taxon>
        <taxon>Fungi</taxon>
        <taxon>Fungi incertae sedis</taxon>
        <taxon>Mucoromycota</taxon>
        <taxon>Mortierellomycotina</taxon>
        <taxon>Mortierellomycetes</taxon>
        <taxon>Mortierellales</taxon>
        <taxon>Mortierellaceae</taxon>
        <taxon>Mortierella</taxon>
    </lineage>
</organism>
<protein>
    <submittedName>
        <fullName evidence="2">Uncharacterized protein</fullName>
    </submittedName>
</protein>
<sequence length="125" mass="14354">MSRFSSRQLINNSAEFEELPSESSQPEPRGHLIGRDSSHETNSDFVHNEDLRSAPKDNTQDIQTTTHQISLRRTSNPNQKTTKTGKILHKSKRIGVNTKPTAYNRFLQQRSKFLAEHHSEMTPQQ</sequence>
<dbReference type="Proteomes" id="UP000726737">
    <property type="component" value="Unassembled WGS sequence"/>
</dbReference>
<accession>A0A9P6QJR3</accession>
<reference evidence="2" key="1">
    <citation type="journal article" date="2020" name="Fungal Divers.">
        <title>Resolving the Mortierellaceae phylogeny through synthesis of multi-gene phylogenetics and phylogenomics.</title>
        <authorList>
            <person name="Vandepol N."/>
            <person name="Liber J."/>
            <person name="Desiro A."/>
            <person name="Na H."/>
            <person name="Kennedy M."/>
            <person name="Barry K."/>
            <person name="Grigoriev I.V."/>
            <person name="Miller A.N."/>
            <person name="O'Donnell K."/>
            <person name="Stajich J.E."/>
            <person name="Bonito G."/>
        </authorList>
    </citation>
    <scope>NUCLEOTIDE SEQUENCE</scope>
    <source>
        <strain evidence="2">KOD948</strain>
    </source>
</reference>
<evidence type="ECO:0000313" key="2">
    <source>
        <dbReference type="EMBL" id="KAG0267372.1"/>
    </source>
</evidence>
<dbReference type="AlphaFoldDB" id="A0A9P6QJR3"/>
<feature type="compositionally biased region" description="Polar residues" evidence="1">
    <location>
        <begin position="60"/>
        <end position="84"/>
    </location>
</feature>
<comment type="caution">
    <text evidence="2">The sequence shown here is derived from an EMBL/GenBank/DDBJ whole genome shotgun (WGS) entry which is preliminary data.</text>
</comment>
<keyword evidence="3" id="KW-1185">Reference proteome</keyword>
<gene>
    <name evidence="2" type="ORF">BG011_006789</name>
</gene>
<name>A0A9P6QJR3_9FUNG</name>
<evidence type="ECO:0000256" key="1">
    <source>
        <dbReference type="SAM" id="MobiDB-lite"/>
    </source>
</evidence>
<feature type="region of interest" description="Disordered" evidence="1">
    <location>
        <begin position="1"/>
        <end position="85"/>
    </location>
</feature>
<proteinExistence type="predicted"/>
<feature type="compositionally biased region" description="Basic and acidic residues" evidence="1">
    <location>
        <begin position="28"/>
        <end position="59"/>
    </location>
</feature>
<dbReference type="OrthoDB" id="2444602at2759"/>
<evidence type="ECO:0000313" key="3">
    <source>
        <dbReference type="Proteomes" id="UP000726737"/>
    </source>
</evidence>
<feature type="compositionally biased region" description="Polar residues" evidence="1">
    <location>
        <begin position="1"/>
        <end position="14"/>
    </location>
</feature>
<feature type="non-terminal residue" evidence="2">
    <location>
        <position position="125"/>
    </location>
</feature>